<evidence type="ECO:0000256" key="5">
    <source>
        <dbReference type="ARBA" id="ARBA00022723"/>
    </source>
</evidence>
<keyword evidence="4" id="KW-0858">Xylan degradation</keyword>
<proteinExistence type="inferred from homology"/>
<dbReference type="OMA" id="ATLWPQV"/>
<reference evidence="15 16" key="1">
    <citation type="submission" date="2015-11" db="EMBL/GenBank/DDBJ databases">
        <title>Genomes and virulence difference between two physiological races of Phytophthora nicotianae.</title>
        <authorList>
            <person name="Liu H."/>
            <person name="Ma X."/>
            <person name="Yu H."/>
            <person name="Fang D."/>
            <person name="Li Y."/>
            <person name="Wang X."/>
            <person name="Wang W."/>
            <person name="Dong Y."/>
            <person name="Xiao B."/>
        </authorList>
    </citation>
    <scope>NUCLEOTIDE SEQUENCE [LARGE SCALE GENOMIC DNA]</scope>
    <source>
        <strain evidence="14">Race 0</strain>
        <strain evidence="15">race 0</strain>
        <strain evidence="13">Race 1</strain>
        <strain evidence="16">race 1</strain>
    </source>
</reference>
<evidence type="ECO:0000313" key="14">
    <source>
        <dbReference type="EMBL" id="KUF97923.1"/>
    </source>
</evidence>
<evidence type="ECO:0000256" key="1">
    <source>
        <dbReference type="ARBA" id="ARBA00006249"/>
    </source>
</evidence>
<dbReference type="STRING" id="4790.A0A0W8DNJ4"/>
<evidence type="ECO:0000313" key="13">
    <source>
        <dbReference type="EMBL" id="KUF94952.1"/>
    </source>
</evidence>
<keyword evidence="4" id="KW-0624">Polysaccharide degradation</keyword>
<dbReference type="Gene3D" id="3.40.50.1820">
    <property type="entry name" value="alpha/beta hydrolase"/>
    <property type="match status" value="1"/>
</dbReference>
<dbReference type="PANTHER" id="PTHR33938">
    <property type="entry name" value="FERULOYL ESTERASE B-RELATED"/>
    <property type="match status" value="1"/>
</dbReference>
<dbReference type="GO" id="GO:0030600">
    <property type="term" value="F:feruloyl esterase activity"/>
    <property type="evidence" value="ECO:0007669"/>
    <property type="project" value="UniProtKB-EC"/>
</dbReference>
<keyword evidence="5" id="KW-0479">Metal-binding</keyword>
<dbReference type="PANTHER" id="PTHR33938:SF15">
    <property type="entry name" value="FERULOYL ESTERASE B-RELATED"/>
    <property type="match status" value="1"/>
</dbReference>
<evidence type="ECO:0000256" key="10">
    <source>
        <dbReference type="ARBA" id="ARBA00034075"/>
    </source>
</evidence>
<sequence length="584" mass="62806">MKVFYAPLIVAAFLTQCTVFADECSDTTTSSSTTQTSSQTASSTTTATTSSTTTTSAGSGESLAVVEPVISCSELASVDLTSIGGSGTNITEATETEVDGVSYCYLEGYLPPQAKWILRLPIATWTQRYLQAGCGGLCGPEMAALSVVAAEGSDQYENGHFAMGTTDMNGGTDGTFALNKEAFIDYAYLAVHNTAELSKALIKKYYGQEQQYAYFNGCSDGGREAVMTALRYPNDFNGIVAGAPAMLWQFQNSFHHAWDAVSNLDENEQPIFNPSRIPILHDAVIAACDTLDGVEDGLLTDPRICNFDPRTLQCTDDADNSTCLTAAETQVAVDFYTGPVDEASGEHLTVGEMQFGSETAWIGVGIPATDGGSVASESMALATLRYLVFENAPGANYTLADFVFANSTIDLLQPHHPFLDSVSPDLSPFHEAGGKLILWHGWADQHISPRTTIQYHEKLIENMGADAVEDFNRLYIFPGVWHCGEGEGMASFDLLTPMLDWVESGSAPHEIMTSTEADASESGSSSTVYRTRPAYPYPSVAKYTGSGDVNDAANWEEGDALYSNLTAYWLGVDFFDVFTPTMEP</sequence>
<keyword evidence="7" id="KW-0378">Hydrolase</keyword>
<dbReference type="EC" id="3.1.1.73" evidence="2"/>
<feature type="chain" id="PRO_5010443929" description="feruloyl esterase" evidence="12">
    <location>
        <begin position="22"/>
        <end position="584"/>
    </location>
</feature>
<evidence type="ECO:0000256" key="4">
    <source>
        <dbReference type="ARBA" id="ARBA00022651"/>
    </source>
</evidence>
<comment type="caution">
    <text evidence="14">The sequence shown here is derived from an EMBL/GenBank/DDBJ whole genome shotgun (WGS) entry which is preliminary data.</text>
</comment>
<feature type="signal peptide" evidence="12">
    <location>
        <begin position="1"/>
        <end position="21"/>
    </location>
</feature>
<dbReference type="InterPro" id="IPR029058">
    <property type="entry name" value="AB_hydrolase_fold"/>
</dbReference>
<comment type="catalytic activity">
    <reaction evidence="10">
        <text>feruloyl-polysaccharide + H2O = ferulate + polysaccharide.</text>
        <dbReference type="EC" id="3.1.1.73"/>
    </reaction>
</comment>
<keyword evidence="3" id="KW-0719">Serine esterase</keyword>
<keyword evidence="6 12" id="KW-0732">Signal</keyword>
<evidence type="ECO:0000256" key="3">
    <source>
        <dbReference type="ARBA" id="ARBA00022487"/>
    </source>
</evidence>
<dbReference type="Proteomes" id="UP000052943">
    <property type="component" value="Unassembled WGS sequence"/>
</dbReference>
<dbReference type="GO" id="GO:0046872">
    <property type="term" value="F:metal ion binding"/>
    <property type="evidence" value="ECO:0007669"/>
    <property type="project" value="UniProtKB-KW"/>
</dbReference>
<name>A0A0W8DNJ4_PHYNI</name>
<organism evidence="14 15">
    <name type="scientific">Phytophthora nicotianae</name>
    <name type="common">Potato buckeye rot agent</name>
    <name type="synonym">Phytophthora parasitica</name>
    <dbReference type="NCBI Taxonomy" id="4792"/>
    <lineage>
        <taxon>Eukaryota</taxon>
        <taxon>Sar</taxon>
        <taxon>Stramenopiles</taxon>
        <taxon>Oomycota</taxon>
        <taxon>Peronosporomycetes</taxon>
        <taxon>Peronosporales</taxon>
        <taxon>Peronosporaceae</taxon>
        <taxon>Phytophthora</taxon>
    </lineage>
</organism>
<evidence type="ECO:0000256" key="9">
    <source>
        <dbReference type="ARBA" id="ARBA00023157"/>
    </source>
</evidence>
<evidence type="ECO:0000256" key="11">
    <source>
        <dbReference type="SAM" id="MobiDB-lite"/>
    </source>
</evidence>
<dbReference type="EMBL" id="LNFP01000259">
    <property type="protein sequence ID" value="KUF94952.1"/>
    <property type="molecule type" value="Genomic_DNA"/>
</dbReference>
<dbReference type="AlphaFoldDB" id="A0A0W8DNJ4"/>
<feature type="region of interest" description="Disordered" evidence="11">
    <location>
        <begin position="28"/>
        <end position="59"/>
    </location>
</feature>
<dbReference type="Pfam" id="PF07519">
    <property type="entry name" value="Tannase"/>
    <property type="match status" value="1"/>
</dbReference>
<evidence type="ECO:0000256" key="8">
    <source>
        <dbReference type="ARBA" id="ARBA00022837"/>
    </source>
</evidence>
<gene>
    <name evidence="14" type="ORF">AM587_10009876</name>
    <name evidence="13" type="ORF">AM588_10009489</name>
</gene>
<evidence type="ECO:0000313" key="15">
    <source>
        <dbReference type="Proteomes" id="UP000052943"/>
    </source>
</evidence>
<comment type="similarity">
    <text evidence="1">Belongs to the tannase family.</text>
</comment>
<protein>
    <recommendedName>
        <fullName evidence="2">feruloyl esterase</fullName>
        <ecNumber evidence="2">3.1.1.73</ecNumber>
    </recommendedName>
</protein>
<keyword evidence="8" id="KW-0106">Calcium</keyword>
<dbReference type="SUPFAM" id="SSF53474">
    <property type="entry name" value="alpha/beta-Hydrolases"/>
    <property type="match status" value="1"/>
</dbReference>
<evidence type="ECO:0000256" key="12">
    <source>
        <dbReference type="SAM" id="SignalP"/>
    </source>
</evidence>
<dbReference type="EMBL" id="LNFO01000907">
    <property type="protein sequence ID" value="KUF97923.1"/>
    <property type="molecule type" value="Genomic_DNA"/>
</dbReference>
<feature type="compositionally biased region" description="Low complexity" evidence="11">
    <location>
        <begin position="28"/>
        <end position="56"/>
    </location>
</feature>
<dbReference type="GO" id="GO:0045493">
    <property type="term" value="P:xylan catabolic process"/>
    <property type="evidence" value="ECO:0007669"/>
    <property type="project" value="UniProtKB-KW"/>
</dbReference>
<keyword evidence="9" id="KW-1015">Disulfide bond</keyword>
<evidence type="ECO:0000256" key="6">
    <source>
        <dbReference type="ARBA" id="ARBA00022729"/>
    </source>
</evidence>
<keyword evidence="4" id="KW-0119">Carbohydrate metabolism</keyword>
<dbReference type="OrthoDB" id="3039123at2759"/>
<evidence type="ECO:0000313" key="16">
    <source>
        <dbReference type="Proteomes" id="UP000054636"/>
    </source>
</evidence>
<evidence type="ECO:0000256" key="2">
    <source>
        <dbReference type="ARBA" id="ARBA00013091"/>
    </source>
</evidence>
<dbReference type="InterPro" id="IPR011118">
    <property type="entry name" value="Tannase/feruloyl_esterase"/>
</dbReference>
<dbReference type="Proteomes" id="UP000054636">
    <property type="component" value="Unassembled WGS sequence"/>
</dbReference>
<evidence type="ECO:0000256" key="7">
    <source>
        <dbReference type="ARBA" id="ARBA00022801"/>
    </source>
</evidence>
<accession>A0A0W8DNJ4</accession>